<dbReference type="OrthoDB" id="2639783at2759"/>
<accession>A0A0D0AJE5</accession>
<evidence type="ECO:0000256" key="1">
    <source>
        <dbReference type="SAM" id="Coils"/>
    </source>
</evidence>
<dbReference type="HOGENOM" id="CLU_1679112_0_0_1"/>
<reference evidence="3" key="2">
    <citation type="submission" date="2015-01" db="EMBL/GenBank/DDBJ databases">
        <title>Evolutionary Origins and Diversification of the Mycorrhizal Mutualists.</title>
        <authorList>
            <consortium name="DOE Joint Genome Institute"/>
            <consortium name="Mycorrhizal Genomics Consortium"/>
            <person name="Kohler A."/>
            <person name="Kuo A."/>
            <person name="Nagy L.G."/>
            <person name="Floudas D."/>
            <person name="Copeland A."/>
            <person name="Barry K.W."/>
            <person name="Cichocki N."/>
            <person name="Veneault-Fourrey C."/>
            <person name="LaButti K."/>
            <person name="Lindquist E.A."/>
            <person name="Lipzen A."/>
            <person name="Lundell T."/>
            <person name="Morin E."/>
            <person name="Murat C."/>
            <person name="Riley R."/>
            <person name="Ohm R."/>
            <person name="Sun H."/>
            <person name="Tunlid A."/>
            <person name="Henrissat B."/>
            <person name="Grigoriev I.V."/>
            <person name="Hibbett D.S."/>
            <person name="Martin F."/>
        </authorList>
    </citation>
    <scope>NUCLEOTIDE SEQUENCE [LARGE SCALE GENOMIC DNA]</scope>
    <source>
        <strain evidence="3">UH-Slu-Lm8-n1</strain>
    </source>
</reference>
<dbReference type="EMBL" id="KN836435">
    <property type="protein sequence ID" value="KIK32058.1"/>
    <property type="molecule type" value="Genomic_DNA"/>
</dbReference>
<sequence length="157" mass="17845">MPGSPSRKRFRPNVRIGNSVTINFQLSSHVEELRSSNCKQNKLLVHSSTQTIGAEEESKSDLESELRRIKEQLRSAEDNIAYLSERVKTYRHRWMEEYYRAENLELHMPYGICVPDLDQIPEGAASPKLFAEWSLDNVGAGAGHSAELGTCEKTHAW</sequence>
<proteinExistence type="predicted"/>
<evidence type="ECO:0000313" key="3">
    <source>
        <dbReference type="Proteomes" id="UP000054485"/>
    </source>
</evidence>
<feature type="coiled-coil region" evidence="1">
    <location>
        <begin position="52"/>
        <end position="93"/>
    </location>
</feature>
<organism evidence="2 3">
    <name type="scientific">Suillus luteus UH-Slu-Lm8-n1</name>
    <dbReference type="NCBI Taxonomy" id="930992"/>
    <lineage>
        <taxon>Eukaryota</taxon>
        <taxon>Fungi</taxon>
        <taxon>Dikarya</taxon>
        <taxon>Basidiomycota</taxon>
        <taxon>Agaricomycotina</taxon>
        <taxon>Agaricomycetes</taxon>
        <taxon>Agaricomycetidae</taxon>
        <taxon>Boletales</taxon>
        <taxon>Suillineae</taxon>
        <taxon>Suillaceae</taxon>
        <taxon>Suillus</taxon>
    </lineage>
</organism>
<gene>
    <name evidence="2" type="ORF">CY34DRAFT_111130</name>
</gene>
<keyword evidence="1" id="KW-0175">Coiled coil</keyword>
<dbReference type="AlphaFoldDB" id="A0A0D0AJE5"/>
<dbReference type="Proteomes" id="UP000054485">
    <property type="component" value="Unassembled WGS sequence"/>
</dbReference>
<name>A0A0D0AJE5_9AGAM</name>
<protein>
    <submittedName>
        <fullName evidence="2">Uncharacterized protein</fullName>
    </submittedName>
</protein>
<reference evidence="2 3" key="1">
    <citation type="submission" date="2014-04" db="EMBL/GenBank/DDBJ databases">
        <authorList>
            <consortium name="DOE Joint Genome Institute"/>
            <person name="Kuo A."/>
            <person name="Ruytinx J."/>
            <person name="Rineau F."/>
            <person name="Colpaert J."/>
            <person name="Kohler A."/>
            <person name="Nagy L.G."/>
            <person name="Floudas D."/>
            <person name="Copeland A."/>
            <person name="Barry K.W."/>
            <person name="Cichocki N."/>
            <person name="Veneault-Fourrey C."/>
            <person name="LaButti K."/>
            <person name="Lindquist E.A."/>
            <person name="Lipzen A."/>
            <person name="Lundell T."/>
            <person name="Morin E."/>
            <person name="Murat C."/>
            <person name="Sun H."/>
            <person name="Tunlid A."/>
            <person name="Henrissat B."/>
            <person name="Grigoriev I.V."/>
            <person name="Hibbett D.S."/>
            <person name="Martin F."/>
            <person name="Nordberg H.P."/>
            <person name="Cantor M.N."/>
            <person name="Hua S.X."/>
        </authorList>
    </citation>
    <scope>NUCLEOTIDE SEQUENCE [LARGE SCALE GENOMIC DNA]</scope>
    <source>
        <strain evidence="2 3">UH-Slu-Lm8-n1</strain>
    </source>
</reference>
<keyword evidence="3" id="KW-1185">Reference proteome</keyword>
<dbReference type="InParanoid" id="A0A0D0AJE5"/>
<evidence type="ECO:0000313" key="2">
    <source>
        <dbReference type="EMBL" id="KIK32058.1"/>
    </source>
</evidence>